<dbReference type="Gene3D" id="3.40.630.30">
    <property type="match status" value="1"/>
</dbReference>
<evidence type="ECO:0000313" key="2">
    <source>
        <dbReference type="EMBL" id="PSJ32007.1"/>
    </source>
</evidence>
<dbReference type="Proteomes" id="UP000241434">
    <property type="component" value="Unassembled WGS sequence"/>
</dbReference>
<dbReference type="InterPro" id="IPR045057">
    <property type="entry name" value="Gcn5-rel_NAT"/>
</dbReference>
<dbReference type="InterPro" id="IPR016181">
    <property type="entry name" value="Acyl_CoA_acyltransferase"/>
</dbReference>
<evidence type="ECO:0000313" key="3">
    <source>
        <dbReference type="Proteomes" id="UP000241434"/>
    </source>
</evidence>
<dbReference type="PANTHER" id="PTHR31435">
    <property type="entry name" value="PROTEIN NATD1"/>
    <property type="match status" value="1"/>
</dbReference>
<keyword evidence="3" id="KW-1185">Reference proteome</keyword>
<keyword evidence="2" id="KW-0808">Transferase</keyword>
<dbReference type="CDD" id="cd04301">
    <property type="entry name" value="NAT_SF"/>
    <property type="match status" value="1"/>
</dbReference>
<dbReference type="PROSITE" id="PS51729">
    <property type="entry name" value="GNAT_YJDJ"/>
    <property type="match status" value="1"/>
</dbReference>
<gene>
    <name evidence="2" type="ORF">UF10_05030</name>
</gene>
<dbReference type="EMBL" id="JYGE01000003">
    <property type="protein sequence ID" value="PSJ32007.1"/>
    <property type="molecule type" value="Genomic_DNA"/>
</dbReference>
<dbReference type="GO" id="GO:0016740">
    <property type="term" value="F:transferase activity"/>
    <property type="evidence" value="ECO:0007669"/>
    <property type="project" value="UniProtKB-KW"/>
</dbReference>
<feature type="domain" description="N-acetyltransferase" evidence="1">
    <location>
        <begin position="2"/>
        <end position="88"/>
    </location>
</feature>
<evidence type="ECO:0000259" key="1">
    <source>
        <dbReference type="PROSITE" id="PS51729"/>
    </source>
</evidence>
<organism evidence="2 3">
    <name type="scientific">Peptostreptococcus russellii</name>
    <dbReference type="NCBI Taxonomy" id="215200"/>
    <lineage>
        <taxon>Bacteria</taxon>
        <taxon>Bacillati</taxon>
        <taxon>Bacillota</taxon>
        <taxon>Clostridia</taxon>
        <taxon>Peptostreptococcales</taxon>
        <taxon>Peptostreptococcaceae</taxon>
        <taxon>Peptostreptococcus</taxon>
    </lineage>
</organism>
<dbReference type="OrthoDB" id="9793389at2"/>
<protein>
    <submittedName>
        <fullName evidence="2">Acetyltransferase</fullName>
    </submittedName>
</protein>
<dbReference type="SUPFAM" id="SSF55729">
    <property type="entry name" value="Acyl-CoA N-acyltransferases (Nat)"/>
    <property type="match status" value="1"/>
</dbReference>
<comment type="caution">
    <text evidence="2">The sequence shown here is derived from an EMBL/GenBank/DDBJ whole genome shotgun (WGS) entry which is preliminary data.</text>
</comment>
<sequence>MVYEVEKKRSAAYDDKKNIGECTYSESPNLWIIDHTQVEKEYGGRGIASKLVAEIVDQARKKNKKIVPLCPFAKKEFIENTSYHDVFSK</sequence>
<proteinExistence type="predicted"/>
<dbReference type="PANTHER" id="PTHR31435:SF10">
    <property type="entry name" value="BSR4717 PROTEIN"/>
    <property type="match status" value="1"/>
</dbReference>
<dbReference type="InterPro" id="IPR031165">
    <property type="entry name" value="GNAT_YJDJ"/>
</dbReference>
<dbReference type="Pfam" id="PF14542">
    <property type="entry name" value="Acetyltransf_CG"/>
    <property type="match status" value="1"/>
</dbReference>
<reference evidence="2" key="1">
    <citation type="thesis" date="2015" institute="Rutgers" country="The State University of New Jersey, 14 College Farm Rd., New Brunswick, NJ, USA">
        <title>Ammonia toxicity in bacteria and its implications for treatment of and resource recovery from highly nitrogenous organic wastes.</title>
        <authorList>
            <person name="Luther A.K."/>
        </authorList>
    </citation>
    <scope>NUCLEOTIDE SEQUENCE</scope>
    <source>
        <strain evidence="2">RT-10B</strain>
    </source>
</reference>
<dbReference type="AlphaFoldDB" id="A0A2P7Q234"/>
<name>A0A2P7Q234_9FIRM</name>
<accession>A0A2P7Q234</accession>